<feature type="compositionally biased region" description="Polar residues" evidence="1">
    <location>
        <begin position="157"/>
        <end position="170"/>
    </location>
</feature>
<feature type="compositionally biased region" description="Low complexity" evidence="1">
    <location>
        <begin position="39"/>
        <end position="54"/>
    </location>
</feature>
<feature type="region of interest" description="Disordered" evidence="1">
    <location>
        <begin position="155"/>
        <end position="174"/>
    </location>
</feature>
<sequence>MLTEVAAPNEIYESEPPSKPGRVGTILSRARSSVSLRGAAATATSHPAAVATPSGHDRPRVFSHSPSIAYTRRHSQQSLRSGPDMPHILSKLVVNARAPHTGRSPETRPVAAQSPAPSFEDSKCSSMQTSESGHSFSKTDPVSAALQPQLAAHSLPAGNSVTSTGVTNDGASIPPARAFETFRMDQDPIPTSHLARRTTSRGHVQAPSQMAAARAGVQGRELASTAESTWKPSVGAGQRDPPAKSASVGGQMGTRRVGRASSPPTERIASDQGVVLTPSSVSIDEIHDNGERIAFEVPGRRGKLHVSLAWLPGRARAVQTQSASGPMPPTHGRTAAGRRVSLQVPPNAQQAPSHRRSLSASEAPSHVRPFCPPPHLVHASVPHGAPPTSVPAGHFMPGTAPLQVPGYGLHVGDHVPQSVPGVHPAMGSQMSTAVPLPVMPMQARLGIPLAPWPVHAGHVPHMQAAPLGRPAPASQRPGIGLGLAPGFEQTPSRAVTFPAPSTISPWRRLWPFGKNTHNDPFLICPAVSSKASRFAEPIVMEHMSQKEIDRKRRAQRRDECAKRKSGSAAKVRGESGNNAK</sequence>
<protein>
    <submittedName>
        <fullName evidence="2">Uncharacterized protein</fullName>
    </submittedName>
</protein>
<name>A0AAD3TPM1_9TREE</name>
<gene>
    <name evidence="2" type="ORF">CspeluHIS016_0110680</name>
</gene>
<organism evidence="2 3">
    <name type="scientific">Cutaneotrichosporon spelunceum</name>
    <dbReference type="NCBI Taxonomy" id="1672016"/>
    <lineage>
        <taxon>Eukaryota</taxon>
        <taxon>Fungi</taxon>
        <taxon>Dikarya</taxon>
        <taxon>Basidiomycota</taxon>
        <taxon>Agaricomycotina</taxon>
        <taxon>Tremellomycetes</taxon>
        <taxon>Trichosporonales</taxon>
        <taxon>Trichosporonaceae</taxon>
        <taxon>Cutaneotrichosporon</taxon>
    </lineage>
</organism>
<feature type="compositionally biased region" description="Polar residues" evidence="1">
    <location>
        <begin position="345"/>
        <end position="362"/>
    </location>
</feature>
<feature type="compositionally biased region" description="Polar residues" evidence="1">
    <location>
        <begin position="124"/>
        <end position="140"/>
    </location>
</feature>
<proteinExistence type="predicted"/>
<keyword evidence="3" id="KW-1185">Reference proteome</keyword>
<evidence type="ECO:0000313" key="2">
    <source>
        <dbReference type="EMBL" id="GMK54482.1"/>
    </source>
</evidence>
<accession>A0AAD3TPM1</accession>
<dbReference type="Proteomes" id="UP001222932">
    <property type="component" value="Unassembled WGS sequence"/>
</dbReference>
<reference evidence="2" key="2">
    <citation type="submission" date="2023-06" db="EMBL/GenBank/DDBJ databases">
        <authorList>
            <person name="Kobayashi Y."/>
            <person name="Kayamori A."/>
            <person name="Aoki K."/>
            <person name="Shiwa Y."/>
            <person name="Fujita N."/>
            <person name="Sugita T."/>
            <person name="Iwasaki W."/>
            <person name="Tanaka N."/>
            <person name="Takashima M."/>
        </authorList>
    </citation>
    <scope>NUCLEOTIDE SEQUENCE</scope>
    <source>
        <strain evidence="2">HIS016</strain>
    </source>
</reference>
<feature type="region of interest" description="Disordered" evidence="1">
    <location>
        <begin position="543"/>
        <end position="580"/>
    </location>
</feature>
<feature type="region of interest" description="Disordered" evidence="1">
    <location>
        <begin position="221"/>
        <end position="272"/>
    </location>
</feature>
<feature type="region of interest" description="Disordered" evidence="1">
    <location>
        <begin position="345"/>
        <end position="371"/>
    </location>
</feature>
<dbReference type="AlphaFoldDB" id="A0AAD3TPM1"/>
<evidence type="ECO:0000256" key="1">
    <source>
        <dbReference type="SAM" id="MobiDB-lite"/>
    </source>
</evidence>
<feature type="compositionally biased region" description="Basic and acidic residues" evidence="1">
    <location>
        <begin position="543"/>
        <end position="562"/>
    </location>
</feature>
<feature type="region of interest" description="Disordered" evidence="1">
    <location>
        <begin position="1"/>
        <end position="63"/>
    </location>
</feature>
<dbReference type="EMBL" id="BTCM01000001">
    <property type="protein sequence ID" value="GMK54482.1"/>
    <property type="molecule type" value="Genomic_DNA"/>
</dbReference>
<comment type="caution">
    <text evidence="2">The sequence shown here is derived from an EMBL/GenBank/DDBJ whole genome shotgun (WGS) entry which is preliminary data.</text>
</comment>
<reference evidence="2" key="1">
    <citation type="journal article" date="2023" name="BMC Genomics">
        <title>Chromosome-level genome assemblies of Cutaneotrichosporon spp. (Trichosporonales, Basidiomycota) reveal imbalanced evolution between nucleotide sequences and chromosome synteny.</title>
        <authorList>
            <person name="Kobayashi Y."/>
            <person name="Kayamori A."/>
            <person name="Aoki K."/>
            <person name="Shiwa Y."/>
            <person name="Matsutani M."/>
            <person name="Fujita N."/>
            <person name="Sugita T."/>
            <person name="Iwasaki W."/>
            <person name="Tanaka N."/>
            <person name="Takashima M."/>
        </authorList>
    </citation>
    <scope>NUCLEOTIDE SEQUENCE</scope>
    <source>
        <strain evidence="2">HIS016</strain>
    </source>
</reference>
<feature type="region of interest" description="Disordered" evidence="1">
    <location>
        <begin position="99"/>
        <end position="143"/>
    </location>
</feature>
<evidence type="ECO:0000313" key="3">
    <source>
        <dbReference type="Proteomes" id="UP001222932"/>
    </source>
</evidence>